<proteinExistence type="predicted"/>
<keyword evidence="5" id="KW-1185">Reference proteome</keyword>
<dbReference type="InterPro" id="IPR051685">
    <property type="entry name" value="Ycf3/AcsC/BcsC/TPR_MFPF"/>
</dbReference>
<dbReference type="PANTHER" id="PTHR44943">
    <property type="entry name" value="CELLULOSE SYNTHASE OPERON PROTEIN C"/>
    <property type="match status" value="1"/>
</dbReference>
<accession>A0AAU6NXV1</accession>
<keyword evidence="2" id="KW-0802">TPR repeat</keyword>
<evidence type="ECO:0000313" key="3">
    <source>
        <dbReference type="EMBL" id="WXA02422.1"/>
    </source>
</evidence>
<dbReference type="Gene3D" id="1.25.40.10">
    <property type="entry name" value="Tetratricopeptide repeat domain"/>
    <property type="match status" value="1"/>
</dbReference>
<organism evidence="3 5">
    <name type="scientific">Mangrovimonas cancribranchiae</name>
    <dbReference type="NCBI Taxonomy" id="3080055"/>
    <lineage>
        <taxon>Bacteria</taxon>
        <taxon>Pseudomonadati</taxon>
        <taxon>Bacteroidota</taxon>
        <taxon>Flavobacteriia</taxon>
        <taxon>Flavobacteriales</taxon>
        <taxon>Flavobacteriaceae</taxon>
        <taxon>Mangrovimonas</taxon>
    </lineage>
</organism>
<dbReference type="PANTHER" id="PTHR44943:SF8">
    <property type="entry name" value="TPR REPEAT-CONTAINING PROTEIN MJ0263"/>
    <property type="match status" value="1"/>
</dbReference>
<dbReference type="InterPro" id="IPR019734">
    <property type="entry name" value="TPR_rpt"/>
</dbReference>
<evidence type="ECO:0000313" key="4">
    <source>
        <dbReference type="EMBL" id="WXA12416.1"/>
    </source>
</evidence>
<dbReference type="EMBL" id="CP136924">
    <property type="protein sequence ID" value="WXA02422.1"/>
    <property type="molecule type" value="Genomic_DNA"/>
</dbReference>
<dbReference type="InterPro" id="IPR011990">
    <property type="entry name" value="TPR-like_helical_dom_sf"/>
</dbReference>
<dbReference type="Pfam" id="PF14559">
    <property type="entry name" value="TPR_19"/>
    <property type="match status" value="1"/>
</dbReference>
<keyword evidence="1" id="KW-0677">Repeat</keyword>
<dbReference type="Proteomes" id="UP001368318">
    <property type="component" value="Chromosome"/>
</dbReference>
<dbReference type="SMART" id="SM00028">
    <property type="entry name" value="TPR"/>
    <property type="match status" value="4"/>
</dbReference>
<dbReference type="AlphaFoldDB" id="A0AAU6NXV1"/>
<dbReference type="RefSeq" id="WP_338731416.1">
    <property type="nucleotide sequence ID" value="NZ_CP136924.1"/>
</dbReference>
<evidence type="ECO:0000313" key="5">
    <source>
        <dbReference type="Proteomes" id="UP001368318"/>
    </source>
</evidence>
<name>A0AAU6NXV1_9FLAO</name>
<dbReference type="KEGG" id="mcaa:R3L15_09800"/>
<dbReference type="SUPFAM" id="SSF48452">
    <property type="entry name" value="TPR-like"/>
    <property type="match status" value="1"/>
</dbReference>
<evidence type="ECO:0000256" key="1">
    <source>
        <dbReference type="ARBA" id="ARBA00022737"/>
    </source>
</evidence>
<dbReference type="EMBL" id="CP136925">
    <property type="protein sequence ID" value="WXA12416.1"/>
    <property type="molecule type" value="Genomic_DNA"/>
</dbReference>
<sequence>MNTKLFLLTILFLLIGNFAIGQNNKEKALELGRNAIKIMDEGKLDESIDLLKQAQELDPERMDYPYELAYANYRKEDYQKAIEILNTITEHKDVTDVVYQLLGNAYDLTGNPELALKTYQKGMIKFPNSGKFHLESGNIKYHNEEYNEAIAFWEDGIKANPNYSSNYYRLSKVFSLTEERIWTLLYGEYFMLLEPNTQRTEEISKLLYENFQKSYEVQTDSSGQFHLTEKGFQIVVQDKKDIKKMKKGVLPFEGTFATAFAFSAINFQNNINIASIYNARKDFLDFWFNEKKFNKDYPNKLLEYQKEIQKNGFFKTYTYWMLSQGNPTEYQEWYSENEQNFTDFANWFNENRIEISEKDFNSRKDY</sequence>
<reference evidence="3 5" key="1">
    <citation type="submission" date="2023-10" db="EMBL/GenBank/DDBJ databases">
        <title>Culture-based analysis of two novel bacteria associated with mangrove crab gills.</title>
        <authorList>
            <person name="Yang X."/>
            <person name="Garuglieri E."/>
            <person name="Van Goethem M.W."/>
            <person name="Fusi M."/>
            <person name="Marasco R."/>
            <person name="Daffonchio D.G."/>
        </authorList>
    </citation>
    <scope>NUCLEOTIDE SEQUENCE [LARGE SCALE GENOMIC DNA]</scope>
    <source>
        <strain evidence="4">UG2-1</strain>
        <strain evidence="3">UG2-2</strain>
        <strain evidence="5">UG2_2</strain>
    </source>
</reference>
<evidence type="ECO:0000256" key="2">
    <source>
        <dbReference type="ARBA" id="ARBA00022803"/>
    </source>
</evidence>
<gene>
    <name evidence="4" type="ORF">R3L15_09800</name>
    <name evidence="3" type="ORF">R3L16_11785</name>
</gene>
<protein>
    <submittedName>
        <fullName evidence="3">Tetratricopeptide repeat protein</fullName>
    </submittedName>
</protein>